<reference evidence="1 2" key="1">
    <citation type="submission" date="2019-10" db="EMBL/GenBank/DDBJ databases">
        <title>Vibrio sp. nov., isolated from Coralline algae surface.</title>
        <authorList>
            <person name="Geng Y."/>
            <person name="Zhang X."/>
        </authorList>
    </citation>
    <scope>NUCLEOTIDE SEQUENCE [LARGE SCALE GENOMIC DNA]</scope>
    <source>
        <strain evidence="1 2">SM1977</strain>
    </source>
</reference>
<dbReference type="Proteomes" id="UP000348942">
    <property type="component" value="Chromosome 1"/>
</dbReference>
<evidence type="ECO:0000313" key="1">
    <source>
        <dbReference type="EMBL" id="QGA64969.1"/>
    </source>
</evidence>
<dbReference type="InterPro" id="IPR021343">
    <property type="entry name" value="DUF2960"/>
</dbReference>
<dbReference type="Pfam" id="PF11173">
    <property type="entry name" value="DUF2960"/>
    <property type="match status" value="1"/>
</dbReference>
<evidence type="ECO:0000313" key="2">
    <source>
        <dbReference type="Proteomes" id="UP000348942"/>
    </source>
</evidence>
<gene>
    <name evidence="1" type="ORF">GFB47_05815</name>
</gene>
<sequence>MSRTITYTYKNEAKTLAFSYREFHSIQEAVAAHEGIDIKEYLKMELSLEAVSDTKTVRNFRDAHFAKLGFGKIALLPKENVGIGKKKKAE</sequence>
<proteinExistence type="predicted"/>
<organism evidence="1 2">
    <name type="scientific">Vibrio algicola</name>
    <dbReference type="NCBI Taxonomy" id="2662262"/>
    <lineage>
        <taxon>Bacteria</taxon>
        <taxon>Pseudomonadati</taxon>
        <taxon>Pseudomonadota</taxon>
        <taxon>Gammaproteobacteria</taxon>
        <taxon>Vibrionales</taxon>
        <taxon>Vibrionaceae</taxon>
        <taxon>Vibrio</taxon>
    </lineage>
</organism>
<name>A0A5Q0TI62_9VIBR</name>
<dbReference type="AlphaFoldDB" id="A0A5Q0TI62"/>
<keyword evidence="2" id="KW-1185">Reference proteome</keyword>
<dbReference type="EMBL" id="CP045699">
    <property type="protein sequence ID" value="QGA64969.1"/>
    <property type="molecule type" value="Genomic_DNA"/>
</dbReference>
<accession>A0A5Q0TI62</accession>
<protein>
    <submittedName>
        <fullName evidence="1">DUF2960 family protein</fullName>
    </submittedName>
</protein>
<dbReference type="RefSeq" id="WP_153447119.1">
    <property type="nucleotide sequence ID" value="NZ_CP045699.1"/>
</dbReference>